<dbReference type="RefSeq" id="XP_002547958.1">
    <property type="nucleotide sequence ID" value="XM_002547912.1"/>
</dbReference>
<evidence type="ECO:0000256" key="12">
    <source>
        <dbReference type="ARBA" id="ARBA00022932"/>
    </source>
</evidence>
<comment type="cofactor">
    <cofactor evidence="1 20">
        <name>[4Fe-4S] cluster</name>
        <dbReference type="ChEBI" id="CHEBI:49883"/>
    </cofactor>
</comment>
<keyword evidence="16" id="KW-0234">DNA repair</keyword>
<evidence type="ECO:0000256" key="8">
    <source>
        <dbReference type="ARBA" id="ARBA00022723"/>
    </source>
</evidence>
<dbReference type="Gene3D" id="3.30.420.10">
    <property type="entry name" value="Ribonuclease H-like superfamily/Ribonuclease H"/>
    <property type="match status" value="1"/>
</dbReference>
<dbReference type="PANTHER" id="PTHR45812">
    <property type="entry name" value="DNA POLYMERASE ZETA CATALYTIC SUBUNIT"/>
    <property type="match status" value="1"/>
</dbReference>
<dbReference type="EMBL" id="GG692397">
    <property type="protein sequence ID" value="EER33437.1"/>
    <property type="molecule type" value="Genomic_DNA"/>
</dbReference>
<dbReference type="Gene3D" id="1.10.132.60">
    <property type="entry name" value="DNA polymerase family B, C-terminal domain"/>
    <property type="match status" value="1"/>
</dbReference>
<keyword evidence="12 20" id="KW-0239">DNA-directed DNA polymerase</keyword>
<keyword evidence="13 20" id="KW-0408">Iron</keyword>
<dbReference type="InterPro" id="IPR006133">
    <property type="entry name" value="DNA-dir_DNA_pol_B_exonuc"/>
</dbReference>
<dbReference type="PANTHER" id="PTHR45812:SF1">
    <property type="entry name" value="DNA POLYMERASE ZETA CATALYTIC SUBUNIT"/>
    <property type="match status" value="1"/>
</dbReference>
<evidence type="ECO:0000256" key="11">
    <source>
        <dbReference type="ARBA" id="ARBA00022833"/>
    </source>
</evidence>
<feature type="compositionally biased region" description="Acidic residues" evidence="21">
    <location>
        <begin position="570"/>
        <end position="588"/>
    </location>
</feature>
<feature type="domain" description="DNA-directed DNA polymerase family B exonuclease" evidence="23">
    <location>
        <begin position="807"/>
        <end position="983"/>
    </location>
</feature>
<dbReference type="CDD" id="cd05534">
    <property type="entry name" value="POLBc_zeta"/>
    <property type="match status" value="1"/>
</dbReference>
<comment type="subunit">
    <text evidence="19">Forms DNA polymerase zeta with REV7.</text>
</comment>
<evidence type="ECO:0000259" key="24">
    <source>
        <dbReference type="Pfam" id="PF14260"/>
    </source>
</evidence>
<evidence type="ECO:0000256" key="4">
    <source>
        <dbReference type="ARBA" id="ARBA00022485"/>
    </source>
</evidence>
<dbReference type="InterPro" id="IPR043502">
    <property type="entry name" value="DNA/RNA_pol_sf"/>
</dbReference>
<dbReference type="STRING" id="294747.C5M9U3"/>
<evidence type="ECO:0000256" key="18">
    <source>
        <dbReference type="ARBA" id="ARBA00049244"/>
    </source>
</evidence>
<dbReference type="SMART" id="SM00486">
    <property type="entry name" value="POLBc"/>
    <property type="match status" value="1"/>
</dbReference>
<dbReference type="SUPFAM" id="SSF56672">
    <property type="entry name" value="DNA/RNA polymerases"/>
    <property type="match status" value="1"/>
</dbReference>
<keyword evidence="9" id="KW-0227">DNA damage</keyword>
<dbReference type="GeneID" id="8296958"/>
<evidence type="ECO:0000256" key="16">
    <source>
        <dbReference type="ARBA" id="ARBA00023204"/>
    </source>
</evidence>
<gene>
    <name evidence="26" type="ORF">CTRG_02255</name>
</gene>
<reference evidence="26 27" key="1">
    <citation type="journal article" date="2009" name="Nature">
        <title>Evolution of pathogenicity and sexual reproduction in eight Candida genomes.</title>
        <authorList>
            <person name="Butler G."/>
            <person name="Rasmussen M.D."/>
            <person name="Lin M.F."/>
            <person name="Santos M.A."/>
            <person name="Sakthikumar S."/>
            <person name="Munro C.A."/>
            <person name="Rheinbay E."/>
            <person name="Grabherr M."/>
            <person name="Forche A."/>
            <person name="Reedy J.L."/>
            <person name="Agrafioti I."/>
            <person name="Arnaud M.B."/>
            <person name="Bates S."/>
            <person name="Brown A.J."/>
            <person name="Brunke S."/>
            <person name="Costanzo M.C."/>
            <person name="Fitzpatrick D.A."/>
            <person name="de Groot P.W."/>
            <person name="Harris D."/>
            <person name="Hoyer L.L."/>
            <person name="Hube B."/>
            <person name="Klis F.M."/>
            <person name="Kodira C."/>
            <person name="Lennard N."/>
            <person name="Logue M.E."/>
            <person name="Martin R."/>
            <person name="Neiman A.M."/>
            <person name="Nikolaou E."/>
            <person name="Quail M.A."/>
            <person name="Quinn J."/>
            <person name="Santos M.C."/>
            <person name="Schmitzberger F.F."/>
            <person name="Sherlock G."/>
            <person name="Shah P."/>
            <person name="Silverstein K.A."/>
            <person name="Skrzypek M.S."/>
            <person name="Soll D."/>
            <person name="Staggs R."/>
            <person name="Stansfield I."/>
            <person name="Stumpf M.P."/>
            <person name="Sudbery P.E."/>
            <person name="Srikantha T."/>
            <person name="Zeng Q."/>
            <person name="Berman J."/>
            <person name="Berriman M."/>
            <person name="Heitman J."/>
            <person name="Gow N.A."/>
            <person name="Lorenz M.C."/>
            <person name="Birren B.W."/>
            <person name="Kellis M."/>
            <person name="Cuomo C.A."/>
        </authorList>
    </citation>
    <scope>NUCLEOTIDE SEQUENCE [LARGE SCALE GENOMIC DNA]</scope>
    <source>
        <strain evidence="27">ATCC MYA-3404 / T1</strain>
    </source>
</reference>
<dbReference type="GO" id="GO:0003887">
    <property type="term" value="F:DNA-directed DNA polymerase activity"/>
    <property type="evidence" value="ECO:0007669"/>
    <property type="project" value="UniProtKB-KW"/>
</dbReference>
<dbReference type="InterPro" id="IPR042087">
    <property type="entry name" value="DNA_pol_B_thumb"/>
</dbReference>
<evidence type="ECO:0000256" key="6">
    <source>
        <dbReference type="ARBA" id="ARBA00022695"/>
    </source>
</evidence>
<dbReference type="Gene3D" id="3.90.1600.10">
    <property type="entry name" value="Palm domain of DNA polymerase"/>
    <property type="match status" value="1"/>
</dbReference>
<evidence type="ECO:0000256" key="17">
    <source>
        <dbReference type="ARBA" id="ARBA00023242"/>
    </source>
</evidence>
<keyword evidence="27" id="KW-1185">Reference proteome</keyword>
<feature type="compositionally biased region" description="Basic and acidic residues" evidence="21">
    <location>
        <begin position="560"/>
        <end position="569"/>
    </location>
</feature>
<dbReference type="InterPro" id="IPR025687">
    <property type="entry name" value="Znf-C4pol"/>
</dbReference>
<feature type="domain" description="C4-type zinc-finger of DNA polymerase delta" evidence="24">
    <location>
        <begin position="1535"/>
        <end position="1613"/>
    </location>
</feature>
<evidence type="ECO:0000259" key="22">
    <source>
        <dbReference type="Pfam" id="PF00136"/>
    </source>
</evidence>
<dbReference type="GO" id="GO:0051539">
    <property type="term" value="F:4 iron, 4 sulfur cluster binding"/>
    <property type="evidence" value="ECO:0007669"/>
    <property type="project" value="UniProtKB-KW"/>
</dbReference>
<dbReference type="Proteomes" id="UP000002037">
    <property type="component" value="Unassembled WGS sequence"/>
</dbReference>
<evidence type="ECO:0000256" key="13">
    <source>
        <dbReference type="ARBA" id="ARBA00023004"/>
    </source>
</evidence>
<dbReference type="OrthoDB" id="2414538at2759"/>
<dbReference type="EC" id="2.7.7.7" evidence="20"/>
<dbReference type="GO" id="GO:0070987">
    <property type="term" value="P:error-free translesion synthesis"/>
    <property type="evidence" value="ECO:0007669"/>
    <property type="project" value="EnsemblFungi"/>
</dbReference>
<dbReference type="Pfam" id="PF03104">
    <property type="entry name" value="DNA_pol_B_exo1"/>
    <property type="match status" value="1"/>
</dbReference>
<dbReference type="KEGG" id="ctp:CTRG_02255"/>
<dbReference type="Pfam" id="PF00136">
    <property type="entry name" value="DNA_pol_B"/>
    <property type="match status" value="1"/>
</dbReference>
<dbReference type="GO" id="GO:0016035">
    <property type="term" value="C:zeta DNA polymerase complex"/>
    <property type="evidence" value="ECO:0007669"/>
    <property type="project" value="EnsemblFungi"/>
</dbReference>
<evidence type="ECO:0000313" key="26">
    <source>
        <dbReference type="EMBL" id="EER33437.1"/>
    </source>
</evidence>
<evidence type="ECO:0000259" key="23">
    <source>
        <dbReference type="Pfam" id="PF03104"/>
    </source>
</evidence>
<evidence type="ECO:0000256" key="2">
    <source>
        <dbReference type="ARBA" id="ARBA00004123"/>
    </source>
</evidence>
<dbReference type="HOGENOM" id="CLU_000203_3_1_1"/>
<dbReference type="GO" id="GO:0003677">
    <property type="term" value="F:DNA binding"/>
    <property type="evidence" value="ECO:0007669"/>
    <property type="project" value="UniProtKB-KW"/>
</dbReference>
<dbReference type="eggNOG" id="KOG0968">
    <property type="taxonomic scope" value="Eukaryota"/>
</dbReference>
<keyword evidence="4 20" id="KW-0004">4Fe-4S</keyword>
<name>C5M9U3_CANTT</name>
<evidence type="ECO:0000256" key="7">
    <source>
        <dbReference type="ARBA" id="ARBA00022705"/>
    </source>
</evidence>
<evidence type="ECO:0000256" key="5">
    <source>
        <dbReference type="ARBA" id="ARBA00022679"/>
    </source>
</evidence>
<dbReference type="PRINTS" id="PR00106">
    <property type="entry name" value="DNAPOLB"/>
</dbReference>
<proteinExistence type="inferred from homology"/>
<keyword evidence="7 20" id="KW-0235">DNA replication</keyword>
<evidence type="ECO:0000256" key="19">
    <source>
        <dbReference type="ARBA" id="ARBA00066055"/>
    </source>
</evidence>
<evidence type="ECO:0000256" key="21">
    <source>
        <dbReference type="SAM" id="MobiDB-lite"/>
    </source>
</evidence>
<evidence type="ECO:0000256" key="14">
    <source>
        <dbReference type="ARBA" id="ARBA00023014"/>
    </source>
</evidence>
<evidence type="ECO:0000256" key="15">
    <source>
        <dbReference type="ARBA" id="ARBA00023125"/>
    </source>
</evidence>
<dbReference type="GO" id="GO:0042276">
    <property type="term" value="P:error-prone translesion synthesis"/>
    <property type="evidence" value="ECO:0007669"/>
    <property type="project" value="EnsemblFungi"/>
</dbReference>
<feature type="region of interest" description="Disordered" evidence="21">
    <location>
        <begin position="143"/>
        <end position="165"/>
    </location>
</feature>
<protein>
    <recommendedName>
        <fullName evidence="20">DNA polymerase</fullName>
        <ecNumber evidence="20">2.7.7.7</ecNumber>
    </recommendedName>
</protein>
<evidence type="ECO:0000256" key="20">
    <source>
        <dbReference type="RuleBase" id="RU000442"/>
    </source>
</evidence>
<feature type="domain" description="DNA polymerase delta/zeta catalytic subunit N-terminal" evidence="25">
    <location>
        <begin position="104"/>
        <end position="205"/>
    </location>
</feature>
<dbReference type="GO" id="GO:0000724">
    <property type="term" value="P:double-strand break repair via homologous recombination"/>
    <property type="evidence" value="ECO:0007669"/>
    <property type="project" value="TreeGrafter"/>
</dbReference>
<evidence type="ECO:0000256" key="10">
    <source>
        <dbReference type="ARBA" id="ARBA00022771"/>
    </source>
</evidence>
<dbReference type="GO" id="GO:0000166">
    <property type="term" value="F:nucleotide binding"/>
    <property type="evidence" value="ECO:0007669"/>
    <property type="project" value="InterPro"/>
</dbReference>
<evidence type="ECO:0000259" key="25">
    <source>
        <dbReference type="Pfam" id="PF24055"/>
    </source>
</evidence>
<dbReference type="GO" id="GO:0006260">
    <property type="term" value="P:DNA replication"/>
    <property type="evidence" value="ECO:0007669"/>
    <property type="project" value="UniProtKB-KW"/>
</dbReference>
<dbReference type="InterPro" id="IPR056435">
    <property type="entry name" value="DPOD/Z_N"/>
</dbReference>
<dbReference type="GO" id="GO:0005739">
    <property type="term" value="C:mitochondrion"/>
    <property type="evidence" value="ECO:0007669"/>
    <property type="project" value="EnsemblFungi"/>
</dbReference>
<accession>C5M9U3</accession>
<evidence type="ECO:0000256" key="3">
    <source>
        <dbReference type="ARBA" id="ARBA00005755"/>
    </source>
</evidence>
<comment type="subcellular location">
    <subcellularLocation>
        <location evidence="2 20">Nucleus</location>
    </subcellularLocation>
</comment>
<feature type="domain" description="DNA-directed DNA polymerase family B multifunctional" evidence="22">
    <location>
        <begin position="1049"/>
        <end position="1504"/>
    </location>
</feature>
<sequence>MNTSNDSTSNTTLNASSVNWTTNQIDSSSNLRVQINDYDSYQTFATRLDQYCTRVTQVPIIRIYGSISIDHNETNQNNTSPSMKKQKLENQSSVFNVVIHVHNFYPYIYVTCHETDYSKLQDEKFIELVVNYLESALKSSFQQKRGKKGDNSDDDDDNGEENKPTVNSKVRKYIASVSICKGVPIYGFQVGYQLFYKISLLSPLYKSRLTKLFQEKKISLYRIGMVEKENVIYHPEPHYVYEGHIPYLLQFLTDFNLFGCGWLNIDKDYIEKGNAKTRGLYFRSPILTDLHKTGYDRNQISVLSRYLSKFISVDNVLRSGENRNGKPLPFNRVGKSILEIDITSGSIVNRSWLVPRELHDDFIERDEFNLYKQATDAGELKYGYKYDNEGHPRIYLSSLKQIYNDLKFQCRSRNSLFDVSTDALQTSKISYFGTGSSTWSNDELNRDLLDYVVKLNGKSKLDLHGFSQKILKVRRLQQEGGDPLEKFPTSFDLVDIEKVKQYHNFQMRYDYELIRWNDYDSLFVSQPSLVQDHVSDQHQPDSLSSDTDFSDIDINDFLNPDEKPKQKENELDDQEIIPVEDEQQKDNGNIDEDELELTQLHQFDESILKEMSQIKPTAVSNHFGVDQLSFIEDFSFPPTPEQPPMKNLKVTDNTYEIPVPDSLYPENCDDAFSYSGILKINYDDPFYDNTDDVQPRPLIFANQKIVVPMKDESSIPPLEMSKLIREEANSKNMAKSGQFRTWQYSLEPPTKNDIKCWLKTEEANTLRKHLKYRSQIEPGKSQGGDFKCSYNSVKVSRKPDEFNYLTSFHLEIHANPPNSKLTVDPLRDPVCLIIYSFDDANVMFDHCKFKSGILMFDKTKRIDENTISLLSTTLDQHIEIFEDELEMFAKLVNLVELFDPDILSGYEVNSMSWGYLVERSKMVFDLNLMANLSRGNFKSNGKFGDRWGYTHTSNIEISGRHMLNVWRILRSEMSLTSYSLENVTYHLLHHTLPKYSNYQLSQWLSKKRFSDIVIVLSYYTERVNTILKIINVQELITRNVEHSRLIGIEFNSNFYRGSQFKIESILSRIAKPESLLLNSPSKQDVHEMRPIECIPLILEPKSNFYKSPLVVLDFQSLYPSIMIAYNYCYSTLLCKLHNYKPSKNDIGYLKNLKLAPGLVDLLIKEDGVNISPNGFVFVKSHIRKSILAKMLEEILNIRIKVKEVMKLFKDDTELTRLYNARQLALKLIANVTYGYTSATFSGRMPNSDISDAIVSTGREILNKSIQMIEAGKYGAKVVYGDTDSLFVYFPGKSKSEAFILGKAIAKEITDFFPDPVKLKFEKVYHPCVLLAKKRYVGYSYEYEDQAVPKFDAKGIETVRRDGIPAQSKMTEKTLRILFETKNLSKVKKYTIEQFHKVMMNKVSVKDFCFAKEVRYGTYKNEKHLPPGALIASKMVEEDPRKEPQYRERVPYVVYKDITKPRIKDRCITPEEFINSYQTNKPYELDAEYYITRVLVPPLERIFNLIGVDVQGWYKQIPKSNRGIDIRHHAAYADVCLICGKSLDCSGNICESCFQDGQQLITDINMTTHDTETKIIELENTCRDCVHRAIKPGTKISEYTDSCINGDCSVYYNKSKLNNESRQVFSKRDKILLEW</sequence>
<dbReference type="InterPro" id="IPR023211">
    <property type="entry name" value="DNA_pol_palm_dom_sf"/>
</dbReference>
<keyword evidence="15 20" id="KW-0238">DNA-binding</keyword>
<keyword evidence="6 20" id="KW-0548">Nucleotidyltransferase</keyword>
<feature type="region of interest" description="Disordered" evidence="21">
    <location>
        <begin position="533"/>
        <end position="588"/>
    </location>
</feature>
<dbReference type="FunFam" id="1.10.287.690:FF:000002">
    <property type="entry name" value="DNA polymerase zeta"/>
    <property type="match status" value="1"/>
</dbReference>
<dbReference type="InterPro" id="IPR017964">
    <property type="entry name" value="DNA-dir_DNA_pol_B_CS"/>
</dbReference>
<keyword evidence="17 20" id="KW-0539">Nucleus</keyword>
<dbReference type="CDD" id="cd05778">
    <property type="entry name" value="DNA_polB_zeta_exo"/>
    <property type="match status" value="1"/>
</dbReference>
<organism evidence="26 27">
    <name type="scientific">Candida tropicalis (strain ATCC MYA-3404 / T1)</name>
    <name type="common">Yeast</name>
    <dbReference type="NCBI Taxonomy" id="294747"/>
    <lineage>
        <taxon>Eukaryota</taxon>
        <taxon>Fungi</taxon>
        <taxon>Dikarya</taxon>
        <taxon>Ascomycota</taxon>
        <taxon>Saccharomycotina</taxon>
        <taxon>Pichiomycetes</taxon>
        <taxon>Debaryomycetaceae</taxon>
        <taxon>Candida/Lodderomyces clade</taxon>
        <taxon>Candida</taxon>
    </lineage>
</organism>
<keyword evidence="10 20" id="KW-0863">Zinc-finger</keyword>
<comment type="catalytic activity">
    <reaction evidence="18 20">
        <text>DNA(n) + a 2'-deoxyribonucleoside 5'-triphosphate = DNA(n+1) + diphosphate</text>
        <dbReference type="Rhea" id="RHEA:22508"/>
        <dbReference type="Rhea" id="RHEA-COMP:17339"/>
        <dbReference type="Rhea" id="RHEA-COMP:17340"/>
        <dbReference type="ChEBI" id="CHEBI:33019"/>
        <dbReference type="ChEBI" id="CHEBI:61560"/>
        <dbReference type="ChEBI" id="CHEBI:173112"/>
        <dbReference type="EC" id="2.7.7.7"/>
    </reaction>
</comment>
<dbReference type="Gene3D" id="1.10.287.690">
    <property type="entry name" value="Helix hairpin bin"/>
    <property type="match status" value="1"/>
</dbReference>
<dbReference type="FunFam" id="1.10.132.60:FF:000007">
    <property type="entry name" value="DNA polymerase"/>
    <property type="match status" value="1"/>
</dbReference>
<comment type="similarity">
    <text evidence="3 20">Belongs to the DNA polymerase type-B family.</text>
</comment>
<dbReference type="Gene3D" id="3.30.342.10">
    <property type="entry name" value="DNA Polymerase, chain B, domain 1"/>
    <property type="match status" value="1"/>
</dbReference>
<dbReference type="InterPro" id="IPR006172">
    <property type="entry name" value="DNA-dir_DNA_pol_B"/>
</dbReference>
<dbReference type="VEuPathDB" id="FungiDB:CTRG_02255"/>
<dbReference type="InterPro" id="IPR012337">
    <property type="entry name" value="RNaseH-like_sf"/>
</dbReference>
<dbReference type="GO" id="GO:0008270">
    <property type="term" value="F:zinc ion binding"/>
    <property type="evidence" value="ECO:0007669"/>
    <property type="project" value="UniProtKB-KW"/>
</dbReference>
<dbReference type="Pfam" id="PF14260">
    <property type="entry name" value="zf-C4pol"/>
    <property type="match status" value="1"/>
</dbReference>
<dbReference type="PROSITE" id="PS00116">
    <property type="entry name" value="DNA_POLYMERASE_B"/>
    <property type="match status" value="1"/>
</dbReference>
<evidence type="ECO:0000313" key="27">
    <source>
        <dbReference type="Proteomes" id="UP000002037"/>
    </source>
</evidence>
<keyword evidence="5 20" id="KW-0808">Transferase</keyword>
<keyword evidence="11 20" id="KW-0862">Zinc</keyword>
<dbReference type="Pfam" id="PF24055">
    <property type="entry name" value="POL3_N"/>
    <property type="match status" value="1"/>
</dbReference>
<keyword evidence="8 20" id="KW-0479">Metal-binding</keyword>
<dbReference type="InterPro" id="IPR006134">
    <property type="entry name" value="DNA-dir_DNA_pol_B_multi_dom"/>
</dbReference>
<dbReference type="GO" id="GO:0005634">
    <property type="term" value="C:nucleus"/>
    <property type="evidence" value="ECO:0007669"/>
    <property type="project" value="UniProtKB-SubCell"/>
</dbReference>
<dbReference type="InterPro" id="IPR036397">
    <property type="entry name" value="RNaseH_sf"/>
</dbReference>
<evidence type="ECO:0000256" key="1">
    <source>
        <dbReference type="ARBA" id="ARBA00001966"/>
    </source>
</evidence>
<keyword evidence="14 20" id="KW-0411">Iron-sulfur</keyword>
<evidence type="ECO:0000256" key="9">
    <source>
        <dbReference type="ARBA" id="ARBA00022763"/>
    </source>
</evidence>
<dbReference type="InterPro" id="IPR030559">
    <property type="entry name" value="PolZ_Rev3"/>
</dbReference>
<dbReference type="SUPFAM" id="SSF53098">
    <property type="entry name" value="Ribonuclease H-like"/>
    <property type="match status" value="1"/>
</dbReference>